<dbReference type="InterPro" id="IPR046348">
    <property type="entry name" value="SIS_dom_sf"/>
</dbReference>
<dbReference type="PANTHER" id="PTHR32502:SF3">
    <property type="entry name" value="D-GALACTOSAMINE-6-PHOSPHATE DEAMINASE AGAS-RELATED"/>
    <property type="match status" value="1"/>
</dbReference>
<comment type="catalytic activity">
    <reaction evidence="4">
        <text>D-galactosamine 6-phosphate + H2O = D-tagatopyranose 1-phosphate + NH4(+)</text>
        <dbReference type="Rhea" id="RHEA:47680"/>
        <dbReference type="ChEBI" id="CHEBI:15377"/>
        <dbReference type="ChEBI" id="CHEBI:28938"/>
        <dbReference type="ChEBI" id="CHEBI:71674"/>
        <dbReference type="ChEBI" id="CHEBI:138150"/>
    </reaction>
</comment>
<dbReference type="InterPro" id="IPR050303">
    <property type="entry name" value="GatZ_KbaZ_carbometab"/>
</dbReference>
<dbReference type="EMBL" id="AP028978">
    <property type="protein sequence ID" value="BET97354.1"/>
    <property type="molecule type" value="Genomic_DNA"/>
</dbReference>
<evidence type="ECO:0000313" key="7">
    <source>
        <dbReference type="Proteomes" id="UP001529514"/>
    </source>
</evidence>
<sequence>MRTILSYSQSWLEEHNALFTAEEIAHQPRLWRELYRELESSAAQWQPFLSSLLVKPDLQIILCGAGSSAFIGKAMAPWLREHCGLDVYAYASTDIVPTPWQYLEKQRPTLLVSYARSGNSPESVGAIELADQLAGDIYHLILTCNPDGALTHYVKAKRAEGKNNACSLIMPKGSHDRSFAMTSSFSCMTLATLLLLGKLDFVRAGKSVEKMATLCEKCFSEWLPRVQKVSQSGFSRMVALGSGCFTGIAEEGALKMLELTAGEVATRFDSTLGVRHGPKFMIDENTLVVVMLSEEAYCRRYDIDLLNELKHDELAKQIIPLSSLPLSGAVELNSRLSDIWLMFPYLIFFQLLAFNTSLTYGLSPDNPCPTGEVNRVVKGVQLYPYQQQNNNRSEYVCSKHIDDPNR</sequence>
<evidence type="ECO:0000259" key="5">
    <source>
        <dbReference type="PROSITE" id="PS51464"/>
    </source>
</evidence>
<accession>A0ABM8JXC5</accession>
<comment type="similarity">
    <text evidence="1">Belongs to the SIS family. AgaS subfamily.</text>
</comment>
<dbReference type="InterPro" id="IPR035466">
    <property type="entry name" value="GlmS/AgaS_SIS"/>
</dbReference>
<keyword evidence="7" id="KW-1185">Reference proteome</keyword>
<organism evidence="6 7">
    <name type="scientific">Xenorhabdus taiwanensis</name>
    <dbReference type="NCBI Taxonomy" id="3085177"/>
    <lineage>
        <taxon>Bacteria</taxon>
        <taxon>Pseudomonadati</taxon>
        <taxon>Pseudomonadota</taxon>
        <taxon>Gammaproteobacteria</taxon>
        <taxon>Enterobacterales</taxon>
        <taxon>Morganellaceae</taxon>
        <taxon>Xenorhabdus</taxon>
    </lineage>
</organism>
<evidence type="ECO:0000256" key="3">
    <source>
        <dbReference type="ARBA" id="ARBA00022801"/>
    </source>
</evidence>
<reference evidence="6 7" key="1">
    <citation type="submission" date="2023-10" db="EMBL/GenBank/DDBJ databases">
        <title>Xenorhabdus taiwanensis sp. nov., a symbiotic bacterium associated with the entomopathogenic nematode Steinernema taiwanensis.</title>
        <authorList>
            <person name="Tseng C.T."/>
            <person name="Shu H.Y."/>
            <person name="Chen M.H."/>
            <person name="Fang Y.J."/>
            <person name="Wu T.L."/>
            <person name="Lin Y.C."/>
            <person name="Huang C.J."/>
        </authorList>
    </citation>
    <scope>NUCLEOTIDE SEQUENCE [LARGE SCALE GENOMIC DNA]</scope>
    <source>
        <strain evidence="6 7">TCT-1</strain>
    </source>
</reference>
<dbReference type="Proteomes" id="UP001529514">
    <property type="component" value="Chromosome"/>
</dbReference>
<dbReference type="CDD" id="cd05008">
    <property type="entry name" value="SIS_GlmS_GlmD_1"/>
    <property type="match status" value="1"/>
</dbReference>
<feature type="domain" description="SIS" evidence="5">
    <location>
        <begin position="49"/>
        <end position="210"/>
    </location>
</feature>
<dbReference type="PANTHER" id="PTHR32502">
    <property type="entry name" value="N-ACETYLGALACTOSAMINE PERMEASE II COMPONENT-RELATED"/>
    <property type="match status" value="1"/>
</dbReference>
<name>A0ABM8JXC5_9GAMM</name>
<dbReference type="PROSITE" id="PS51464">
    <property type="entry name" value="SIS"/>
    <property type="match status" value="1"/>
</dbReference>
<dbReference type="RefSeq" id="WP_374051051.1">
    <property type="nucleotide sequence ID" value="NZ_AP028978.1"/>
</dbReference>
<evidence type="ECO:0000313" key="6">
    <source>
        <dbReference type="EMBL" id="BET97354.1"/>
    </source>
</evidence>
<protein>
    <submittedName>
        <fullName evidence="6">SIS domain-containing protein</fullName>
    </submittedName>
</protein>
<dbReference type="Gene3D" id="3.40.50.10490">
    <property type="entry name" value="Glucose-6-phosphate isomerase like protein, domain 1"/>
    <property type="match status" value="2"/>
</dbReference>
<evidence type="ECO:0000256" key="2">
    <source>
        <dbReference type="ARBA" id="ARBA00022737"/>
    </source>
</evidence>
<dbReference type="InterPro" id="IPR001347">
    <property type="entry name" value="SIS_dom"/>
</dbReference>
<dbReference type="Pfam" id="PF01380">
    <property type="entry name" value="SIS"/>
    <property type="match status" value="1"/>
</dbReference>
<dbReference type="CDD" id="cd05010">
    <property type="entry name" value="SIS_AgaS_like"/>
    <property type="match status" value="1"/>
</dbReference>
<keyword evidence="3" id="KW-0378">Hydrolase</keyword>
<evidence type="ECO:0000256" key="4">
    <source>
        <dbReference type="ARBA" id="ARBA00029292"/>
    </source>
</evidence>
<gene>
    <name evidence="6" type="ORF">TCT1_22750</name>
</gene>
<dbReference type="SUPFAM" id="SSF53697">
    <property type="entry name" value="SIS domain"/>
    <property type="match status" value="1"/>
</dbReference>
<proteinExistence type="inferred from homology"/>
<dbReference type="InterPro" id="IPR035464">
    <property type="entry name" value="SIS_AgaS"/>
</dbReference>
<keyword evidence="2" id="KW-0677">Repeat</keyword>
<evidence type="ECO:0000256" key="1">
    <source>
        <dbReference type="ARBA" id="ARBA00007748"/>
    </source>
</evidence>